<keyword evidence="6" id="KW-1133">Transmembrane helix</keyword>
<comment type="subcellular location">
    <subcellularLocation>
        <location evidence="1">Membrane</location>
        <topology evidence="1">Single-pass membrane protein</topology>
    </subcellularLocation>
</comment>
<keyword evidence="3 8" id="KW-0328">Glycosyltransferase</keyword>
<keyword evidence="10" id="KW-1185">Reference proteome</keyword>
<evidence type="ECO:0000256" key="6">
    <source>
        <dbReference type="ARBA" id="ARBA00022989"/>
    </source>
</evidence>
<evidence type="ECO:0000256" key="5">
    <source>
        <dbReference type="ARBA" id="ARBA00022692"/>
    </source>
</evidence>
<dbReference type="PANTHER" id="PTHR21461:SF69">
    <property type="entry name" value="GLYCOSYLTRANSFERASE FAMILY 92 PROTEIN"/>
    <property type="match status" value="1"/>
</dbReference>
<evidence type="ECO:0000313" key="10">
    <source>
        <dbReference type="Proteomes" id="UP001159405"/>
    </source>
</evidence>
<comment type="similarity">
    <text evidence="2 8">Belongs to the glycosyltransferase 92 family.</text>
</comment>
<evidence type="ECO:0000256" key="8">
    <source>
        <dbReference type="RuleBase" id="RU366017"/>
    </source>
</evidence>
<protein>
    <recommendedName>
        <fullName evidence="8">Glycosyltransferase family 92 protein</fullName>
        <ecNumber evidence="8">2.4.1.-</ecNumber>
    </recommendedName>
</protein>
<dbReference type="EC" id="2.4.1.-" evidence="8"/>
<evidence type="ECO:0000313" key="9">
    <source>
        <dbReference type="EMBL" id="CAH3165262.1"/>
    </source>
</evidence>
<keyword evidence="4 8" id="KW-0808">Transferase</keyword>
<evidence type="ECO:0000256" key="3">
    <source>
        <dbReference type="ARBA" id="ARBA00022676"/>
    </source>
</evidence>
<keyword evidence="5" id="KW-0812">Transmembrane</keyword>
<sequence>MFRWLMWLVSKHCKACTFVFLSFLLILICSFMVSSFSPYVLISDRIPKPDERLGNLKEDANATIEAINNCSQTTDILPDFIECKRGTLLYSAWFDDRHAQNYIQVLLMTSRRNQPPPLSCRFPNGPTSTISVGAVTPYYEINKRYSNKRYGLFVASCILSKDLVGIPNFVNISIANECMVELPVGNTRNTSYKRDYGICIPPMFGNIRVAEVVEFLEMSQLLGASYFTFYDYSISDSVRKMLSYYERKGVAEVLPWSLPTYITDQDVHYYGQIFSMQDCLFRSINRLNFVAFNDLDEFIIPLQDESMPSLLYSIHDSNYCGHCFPSARFPTVDSLTQNYSLFTQNVLRRLPQADSTHTKCVDDPQRVFEHGVHLIMQPFEGYKTNHVNWNKARVFHYRKCQPPCNSAADMKVDTTMHKYSEQLRKNVISSFVKCKVFNNAIINSIINSINLKFYYCRARSKQYASMFT</sequence>
<name>A0ABN8QIT1_9CNID</name>
<dbReference type="EMBL" id="CALNXK010000132">
    <property type="protein sequence ID" value="CAH3165262.1"/>
    <property type="molecule type" value="Genomic_DNA"/>
</dbReference>
<gene>
    <name evidence="9" type="ORF">PLOB_00007071</name>
</gene>
<reference evidence="9 10" key="1">
    <citation type="submission" date="2022-05" db="EMBL/GenBank/DDBJ databases">
        <authorList>
            <consortium name="Genoscope - CEA"/>
            <person name="William W."/>
        </authorList>
    </citation>
    <scope>NUCLEOTIDE SEQUENCE [LARGE SCALE GENOMIC DNA]</scope>
</reference>
<dbReference type="Pfam" id="PF01697">
    <property type="entry name" value="Glyco_transf_92"/>
    <property type="match status" value="1"/>
</dbReference>
<proteinExistence type="inferred from homology"/>
<dbReference type="InterPro" id="IPR008166">
    <property type="entry name" value="Glyco_transf_92"/>
</dbReference>
<dbReference type="Proteomes" id="UP001159405">
    <property type="component" value="Unassembled WGS sequence"/>
</dbReference>
<dbReference type="PANTHER" id="PTHR21461">
    <property type="entry name" value="GLYCOSYLTRANSFERASE FAMILY 92 PROTEIN"/>
    <property type="match status" value="1"/>
</dbReference>
<evidence type="ECO:0000256" key="2">
    <source>
        <dbReference type="ARBA" id="ARBA00007647"/>
    </source>
</evidence>
<evidence type="ECO:0000256" key="4">
    <source>
        <dbReference type="ARBA" id="ARBA00022679"/>
    </source>
</evidence>
<comment type="caution">
    <text evidence="9">The sequence shown here is derived from an EMBL/GenBank/DDBJ whole genome shotgun (WGS) entry which is preliminary data.</text>
</comment>
<keyword evidence="7" id="KW-0472">Membrane</keyword>
<evidence type="ECO:0000256" key="7">
    <source>
        <dbReference type="ARBA" id="ARBA00023136"/>
    </source>
</evidence>
<accession>A0ABN8QIT1</accession>
<evidence type="ECO:0000256" key="1">
    <source>
        <dbReference type="ARBA" id="ARBA00004167"/>
    </source>
</evidence>
<organism evidence="9 10">
    <name type="scientific">Porites lobata</name>
    <dbReference type="NCBI Taxonomy" id="104759"/>
    <lineage>
        <taxon>Eukaryota</taxon>
        <taxon>Metazoa</taxon>
        <taxon>Cnidaria</taxon>
        <taxon>Anthozoa</taxon>
        <taxon>Hexacorallia</taxon>
        <taxon>Scleractinia</taxon>
        <taxon>Fungiina</taxon>
        <taxon>Poritidae</taxon>
        <taxon>Porites</taxon>
    </lineage>
</organism>